<feature type="binding site" evidence="2">
    <location>
        <position position="108"/>
    </location>
    <ligand>
        <name>Fe cation</name>
        <dbReference type="ChEBI" id="CHEBI:24875"/>
    </ligand>
</feature>
<dbReference type="SUPFAM" id="SSF56420">
    <property type="entry name" value="Peptide deformylase"/>
    <property type="match status" value="1"/>
</dbReference>
<proteinExistence type="inferred from homology"/>
<reference evidence="3 4" key="1">
    <citation type="submission" date="2019-01" db="EMBL/GenBank/DDBJ databases">
        <authorList>
            <consortium name="Pathogen Informatics"/>
        </authorList>
    </citation>
    <scope>NUCLEOTIDE SEQUENCE [LARGE SCALE GENOMIC DNA]</scope>
    <source>
        <strain evidence="3 4">NCTC10168</strain>
    </source>
</reference>
<dbReference type="PRINTS" id="PR01576">
    <property type="entry name" value="PDEFORMYLASE"/>
</dbReference>
<keyword evidence="2" id="KW-0648">Protein biosynthesis</keyword>
<dbReference type="GO" id="GO:0042586">
    <property type="term" value="F:peptide deformylase activity"/>
    <property type="evidence" value="ECO:0007669"/>
    <property type="project" value="UniProtKB-UniRule"/>
</dbReference>
<keyword evidence="2" id="KW-0479">Metal-binding</keyword>
<dbReference type="EC" id="3.5.1.88" evidence="2"/>
<comment type="similarity">
    <text evidence="1 2">Belongs to the polypeptide deformylase family.</text>
</comment>
<keyword evidence="2" id="KW-0408">Iron</keyword>
<comment type="catalytic activity">
    <reaction evidence="2">
        <text>N-terminal N-formyl-L-methionyl-[peptide] + H2O = N-terminal L-methionyl-[peptide] + formate</text>
        <dbReference type="Rhea" id="RHEA:24420"/>
        <dbReference type="Rhea" id="RHEA-COMP:10639"/>
        <dbReference type="Rhea" id="RHEA-COMP:10640"/>
        <dbReference type="ChEBI" id="CHEBI:15377"/>
        <dbReference type="ChEBI" id="CHEBI:15740"/>
        <dbReference type="ChEBI" id="CHEBI:49298"/>
        <dbReference type="ChEBI" id="CHEBI:64731"/>
        <dbReference type="EC" id="3.5.1.88"/>
    </reaction>
</comment>
<dbReference type="EMBL" id="LR215037">
    <property type="protein sequence ID" value="VEU75666.1"/>
    <property type="molecule type" value="Genomic_DNA"/>
</dbReference>
<dbReference type="PIRSF" id="PIRSF004749">
    <property type="entry name" value="Pep_def"/>
    <property type="match status" value="1"/>
</dbReference>
<comment type="function">
    <text evidence="2">Removes the formyl group from the N-terminal Met of newly synthesized proteins. Requires at least a dipeptide for an efficient rate of reaction. N-terminal L-methionine is a prerequisite for activity but the enzyme has broad specificity at other positions.</text>
</comment>
<organism evidence="3 4">
    <name type="scientific">Mycoplasmopsis maculosa</name>
    <dbReference type="NCBI Taxonomy" id="114885"/>
    <lineage>
        <taxon>Bacteria</taxon>
        <taxon>Bacillati</taxon>
        <taxon>Mycoplasmatota</taxon>
        <taxon>Mycoplasmoidales</taxon>
        <taxon>Metamycoplasmataceae</taxon>
        <taxon>Mycoplasmopsis</taxon>
    </lineage>
</organism>
<keyword evidence="4" id="KW-1185">Reference proteome</keyword>
<dbReference type="RefSeq" id="WP_129646962.1">
    <property type="nucleotide sequence ID" value="NZ_LR215037.1"/>
</dbReference>
<dbReference type="Gene3D" id="3.90.45.10">
    <property type="entry name" value="Peptide deformylase"/>
    <property type="match status" value="1"/>
</dbReference>
<gene>
    <name evidence="3" type="primary">pdf</name>
    <name evidence="2" type="synonym">def</name>
    <name evidence="3" type="ORF">NCTC10168_00594</name>
</gene>
<dbReference type="HAMAP" id="MF_00163">
    <property type="entry name" value="Pep_deformylase"/>
    <property type="match status" value="1"/>
</dbReference>
<dbReference type="KEGG" id="mmau:NCTC10168_00594"/>
<dbReference type="Pfam" id="PF01327">
    <property type="entry name" value="Pep_deformylase"/>
    <property type="match status" value="1"/>
</dbReference>
<dbReference type="InterPro" id="IPR023635">
    <property type="entry name" value="Peptide_deformylase"/>
</dbReference>
<dbReference type="GO" id="GO:0046872">
    <property type="term" value="F:metal ion binding"/>
    <property type="evidence" value="ECO:0007669"/>
    <property type="project" value="UniProtKB-KW"/>
</dbReference>
<dbReference type="InterPro" id="IPR036821">
    <property type="entry name" value="Peptide_deformylase_sf"/>
</dbReference>
<evidence type="ECO:0000313" key="4">
    <source>
        <dbReference type="Proteomes" id="UP000290243"/>
    </source>
</evidence>
<keyword evidence="2 3" id="KW-0378">Hydrolase</keyword>
<evidence type="ECO:0000256" key="1">
    <source>
        <dbReference type="ARBA" id="ARBA00010759"/>
    </source>
</evidence>
<sequence length="184" mass="21140">MKKYDVKLVQLPQKVLREKSVDISLPLSQEDIDLAEKMIYHIDDSQKPGTKFRPGVGVAAVQYGVLKNMFYINSDFGPKNQHVRDVFINPKIIATSEQEIAIQEGEGCLSVGDNIKNQEGFVFRKNRIVFKAYSYFNQKEMTFDFVGYPAIVAQHEIDHLNGKLFIDHIDKKQPWKDHPNSVKI</sequence>
<protein>
    <recommendedName>
        <fullName evidence="2">Peptide deformylase</fullName>
        <shortName evidence="2">PDF</shortName>
        <ecNumber evidence="2">3.5.1.88</ecNumber>
    </recommendedName>
    <alternativeName>
        <fullName evidence="2">Polypeptide deformylase</fullName>
    </alternativeName>
</protein>
<dbReference type="CDD" id="cd00487">
    <property type="entry name" value="Pep_deformylase"/>
    <property type="match status" value="1"/>
</dbReference>
<dbReference type="NCBIfam" id="TIGR00079">
    <property type="entry name" value="pept_deformyl"/>
    <property type="match status" value="1"/>
</dbReference>
<comment type="cofactor">
    <cofactor evidence="2">
        <name>Fe(2+)</name>
        <dbReference type="ChEBI" id="CHEBI:29033"/>
    </cofactor>
    <text evidence="2">Binds 1 Fe(2+) ion.</text>
</comment>
<dbReference type="AlphaFoldDB" id="A0A449B518"/>
<dbReference type="GO" id="GO:0006412">
    <property type="term" value="P:translation"/>
    <property type="evidence" value="ECO:0007669"/>
    <property type="project" value="UniProtKB-UniRule"/>
</dbReference>
<evidence type="ECO:0000313" key="3">
    <source>
        <dbReference type="EMBL" id="VEU75666.1"/>
    </source>
</evidence>
<dbReference type="Proteomes" id="UP000290243">
    <property type="component" value="Chromosome"/>
</dbReference>
<name>A0A449B518_9BACT</name>
<feature type="binding site" evidence="2">
    <location>
        <position position="155"/>
    </location>
    <ligand>
        <name>Fe cation</name>
        <dbReference type="ChEBI" id="CHEBI:24875"/>
    </ligand>
</feature>
<dbReference type="PANTHER" id="PTHR10458">
    <property type="entry name" value="PEPTIDE DEFORMYLASE"/>
    <property type="match status" value="1"/>
</dbReference>
<dbReference type="PANTHER" id="PTHR10458:SF22">
    <property type="entry name" value="PEPTIDE DEFORMYLASE"/>
    <property type="match status" value="1"/>
</dbReference>
<dbReference type="OrthoDB" id="9784988at2"/>
<feature type="binding site" evidence="2">
    <location>
        <position position="159"/>
    </location>
    <ligand>
        <name>Fe cation</name>
        <dbReference type="ChEBI" id="CHEBI:24875"/>
    </ligand>
</feature>
<evidence type="ECO:0000256" key="2">
    <source>
        <dbReference type="HAMAP-Rule" id="MF_00163"/>
    </source>
</evidence>
<feature type="active site" evidence="2">
    <location>
        <position position="156"/>
    </location>
</feature>
<accession>A0A449B518</accession>